<dbReference type="Proteomes" id="UP000183940">
    <property type="component" value="Unassembled WGS sequence"/>
</dbReference>
<feature type="transmembrane region" description="Helical" evidence="1">
    <location>
        <begin position="83"/>
        <end position="107"/>
    </location>
</feature>
<organism evidence="2 3">
    <name type="scientific">Roseofilum reptotaenium AO1-A</name>
    <dbReference type="NCBI Taxonomy" id="1925591"/>
    <lineage>
        <taxon>Bacteria</taxon>
        <taxon>Bacillati</taxon>
        <taxon>Cyanobacteriota</taxon>
        <taxon>Cyanophyceae</taxon>
        <taxon>Desertifilales</taxon>
        <taxon>Desertifilaceae</taxon>
        <taxon>Roseofilum</taxon>
    </lineage>
</organism>
<comment type="caution">
    <text evidence="2">The sequence shown here is derived from an EMBL/GenBank/DDBJ whole genome shotgun (WGS) entry which is preliminary data.</text>
</comment>
<proteinExistence type="predicted"/>
<keyword evidence="1" id="KW-0472">Membrane</keyword>
<feature type="transmembrane region" description="Helical" evidence="1">
    <location>
        <begin position="113"/>
        <end position="134"/>
    </location>
</feature>
<accession>A0A1L9QN99</accession>
<gene>
    <name evidence="2" type="ORF">BI308_17935</name>
</gene>
<evidence type="ECO:0000313" key="3">
    <source>
        <dbReference type="Proteomes" id="UP000183940"/>
    </source>
</evidence>
<dbReference type="EMBL" id="MLAW01000036">
    <property type="protein sequence ID" value="OJJ24150.1"/>
    <property type="molecule type" value="Genomic_DNA"/>
</dbReference>
<name>A0A1L9QN99_9CYAN</name>
<protein>
    <submittedName>
        <fullName evidence="2">Uncharacterized protein</fullName>
    </submittedName>
</protein>
<reference evidence="2" key="1">
    <citation type="submission" date="2016-10" db="EMBL/GenBank/DDBJ databases">
        <title>CRISPR-Cas defence system in Roseofilum reptotaenium: evidence of a bacteriophage-cyanobacterium arms race in the coral black band disease.</title>
        <authorList>
            <person name="Buerger P."/>
            <person name="Wood-Charlson E.M."/>
            <person name="Weynberg K.D."/>
            <person name="Willis B."/>
            <person name="Van Oppen M.J."/>
        </authorList>
    </citation>
    <scope>NUCLEOTIDE SEQUENCE [LARGE SCALE GENOMIC DNA]</scope>
    <source>
        <strain evidence="2">AO1-A</strain>
    </source>
</reference>
<evidence type="ECO:0000313" key="2">
    <source>
        <dbReference type="EMBL" id="OJJ24150.1"/>
    </source>
</evidence>
<dbReference type="STRING" id="1925591.BI308_17935"/>
<keyword evidence="1" id="KW-1133">Transmembrane helix</keyword>
<keyword evidence="3" id="KW-1185">Reference proteome</keyword>
<sequence length="139" mass="16101">MQSKKAQKIDLTAHDYPCPCRCQGRLQPILLTEAFGCDRCQKIFAVEENGYVLQQVSTSSPYKKTWYWTGKQWIAIHSDLKEYYLPVGLLVILVLPIVWLSLYFLLAPSGSSIMVWVFIPVMLLLLLALMRWLVYRRSS</sequence>
<dbReference type="AlphaFoldDB" id="A0A1L9QN99"/>
<keyword evidence="1" id="KW-0812">Transmembrane</keyword>
<evidence type="ECO:0000256" key="1">
    <source>
        <dbReference type="SAM" id="Phobius"/>
    </source>
</evidence>